<dbReference type="InParanoid" id="A0A419QDK7"/>
<dbReference type="AlphaFoldDB" id="A0A419QDK7"/>
<dbReference type="EMBL" id="NIRI02000056">
    <property type="protein sequence ID" value="KAG5446297.1"/>
    <property type="molecule type" value="Genomic_DNA"/>
</dbReference>
<keyword evidence="2" id="KW-1185">Reference proteome</keyword>
<accession>A0A419QDK7</accession>
<proteinExistence type="predicted"/>
<organism evidence="1 2">
    <name type="scientific">Clonorchis sinensis</name>
    <name type="common">Chinese liver fluke</name>
    <dbReference type="NCBI Taxonomy" id="79923"/>
    <lineage>
        <taxon>Eukaryota</taxon>
        <taxon>Metazoa</taxon>
        <taxon>Spiralia</taxon>
        <taxon>Lophotrochozoa</taxon>
        <taxon>Platyhelminthes</taxon>
        <taxon>Trematoda</taxon>
        <taxon>Digenea</taxon>
        <taxon>Opisthorchiida</taxon>
        <taxon>Opisthorchiata</taxon>
        <taxon>Opisthorchiidae</taxon>
        <taxon>Clonorchis</taxon>
    </lineage>
</organism>
<gene>
    <name evidence="1" type="ORF">CSKR_110336</name>
</gene>
<dbReference type="OrthoDB" id="10377162at2759"/>
<reference evidence="1 2" key="1">
    <citation type="journal article" date="2018" name="Biotechnol. Adv.">
        <title>Improved genomic resources and new bioinformatic workflow for the carcinogenic parasite Clonorchis sinensis: Biotechnological implications.</title>
        <authorList>
            <person name="Wang D."/>
            <person name="Korhonen P.K."/>
            <person name="Gasser R.B."/>
            <person name="Young N.D."/>
        </authorList>
    </citation>
    <scope>NUCLEOTIDE SEQUENCE [LARGE SCALE GENOMIC DNA]</scope>
    <source>
        <strain evidence="1">Cs-k2</strain>
    </source>
</reference>
<evidence type="ECO:0000313" key="2">
    <source>
        <dbReference type="Proteomes" id="UP000286415"/>
    </source>
</evidence>
<comment type="caution">
    <text evidence="1">The sequence shown here is derived from an EMBL/GenBank/DDBJ whole genome shotgun (WGS) entry which is preliminary data.</text>
</comment>
<evidence type="ECO:0000313" key="1">
    <source>
        <dbReference type="EMBL" id="KAG5446297.1"/>
    </source>
</evidence>
<dbReference type="Proteomes" id="UP000286415">
    <property type="component" value="Unassembled WGS sequence"/>
</dbReference>
<sequence length="108" mass="12247">MELARIKIKRLELEADVAKRIKVYQDSVQLEMEKLDDFARSMNSGVLEAYPCPASNEQCDAVKRYVSSIPDPRELPTPVKQDTIINPPNIHLCDATTSMQQQLDRCSP</sequence>
<protein>
    <submittedName>
        <fullName evidence="1">Uncharacterized protein</fullName>
    </submittedName>
</protein>
<reference evidence="1 2" key="2">
    <citation type="journal article" date="2021" name="Genomics">
        <title>High-quality reference genome for Clonorchis sinensis.</title>
        <authorList>
            <person name="Young N.D."/>
            <person name="Stroehlein A.J."/>
            <person name="Kinkar L."/>
            <person name="Wang T."/>
            <person name="Sohn W.M."/>
            <person name="Chang B.C.H."/>
            <person name="Kaur P."/>
            <person name="Weisz D."/>
            <person name="Dudchenko O."/>
            <person name="Aiden E.L."/>
            <person name="Korhonen P.K."/>
            <person name="Gasser R.B."/>
        </authorList>
    </citation>
    <scope>NUCLEOTIDE SEQUENCE [LARGE SCALE GENOMIC DNA]</scope>
    <source>
        <strain evidence="1">Cs-k2</strain>
    </source>
</reference>
<name>A0A419QDK7_CLOSI</name>